<dbReference type="PANTHER" id="PTHR46268">
    <property type="entry name" value="STRESS RESPONSE PROTEIN NHAX"/>
    <property type="match status" value="1"/>
</dbReference>
<dbReference type="Proteomes" id="UP000607397">
    <property type="component" value="Unassembled WGS sequence"/>
</dbReference>
<feature type="domain" description="UspA" evidence="2">
    <location>
        <begin position="1"/>
        <end position="139"/>
    </location>
</feature>
<dbReference type="InterPro" id="IPR006016">
    <property type="entry name" value="UspA"/>
</dbReference>
<comment type="caution">
    <text evidence="3">The sequence shown here is derived from an EMBL/GenBank/DDBJ whole genome shotgun (WGS) entry which is preliminary data.</text>
</comment>
<name>A0A8K1ZWN0_9CYAN</name>
<evidence type="ECO:0000313" key="3">
    <source>
        <dbReference type="EMBL" id="NCJ05476.1"/>
    </source>
</evidence>
<evidence type="ECO:0000259" key="2">
    <source>
        <dbReference type="Pfam" id="PF00582"/>
    </source>
</evidence>
<dbReference type="Gene3D" id="3.40.50.620">
    <property type="entry name" value="HUPs"/>
    <property type="match status" value="1"/>
</dbReference>
<keyword evidence="4" id="KW-1185">Reference proteome</keyword>
<dbReference type="Pfam" id="PF00582">
    <property type="entry name" value="Usp"/>
    <property type="match status" value="1"/>
</dbReference>
<dbReference type="EMBL" id="WVIC01000004">
    <property type="protein sequence ID" value="NCJ05476.1"/>
    <property type="molecule type" value="Genomic_DNA"/>
</dbReference>
<sequence length="144" mass="15942">MFNRILIALDTQDLSDRVMAVVNTLNLQPRMKVVLAHVISPSESGLEKPADRPYIDPELGLFRHIEQQLQAYQDALPCQSEIEIVTGDPSEEIIRLANLYQAELIVLGSRGLTGVERILRGSVSSQVVSDARCSVLVVKPEYDG</sequence>
<dbReference type="InterPro" id="IPR014729">
    <property type="entry name" value="Rossmann-like_a/b/a_fold"/>
</dbReference>
<dbReference type="PRINTS" id="PR01438">
    <property type="entry name" value="UNVRSLSTRESS"/>
</dbReference>
<dbReference type="RefSeq" id="WP_161823957.1">
    <property type="nucleotide sequence ID" value="NZ_WVIC01000004.1"/>
</dbReference>
<dbReference type="AlphaFoldDB" id="A0A8K1ZWN0"/>
<accession>A0A8K1ZWN0</accession>
<dbReference type="InterPro" id="IPR006015">
    <property type="entry name" value="Universal_stress_UspA"/>
</dbReference>
<proteinExistence type="inferred from homology"/>
<reference evidence="3" key="1">
    <citation type="submission" date="2019-12" db="EMBL/GenBank/DDBJ databases">
        <title>High-Quality draft genome sequences of three cyanobacteria isolated from the limestone walls of the Old Cathedral of Coimbra.</title>
        <authorList>
            <person name="Tiago I."/>
            <person name="Soares F."/>
            <person name="Portugal A."/>
        </authorList>
    </citation>
    <scope>NUCLEOTIDE SEQUENCE [LARGE SCALE GENOMIC DNA]</scope>
    <source>
        <strain evidence="3">C</strain>
    </source>
</reference>
<evidence type="ECO:0000313" key="4">
    <source>
        <dbReference type="Proteomes" id="UP000607397"/>
    </source>
</evidence>
<dbReference type="PANTHER" id="PTHR46268:SF8">
    <property type="entry name" value="UNIVERSAL STRESS PROTEIN SLL1388"/>
    <property type="match status" value="1"/>
</dbReference>
<protein>
    <submittedName>
        <fullName evidence="3">Universal stress protein</fullName>
    </submittedName>
</protein>
<evidence type="ECO:0000256" key="1">
    <source>
        <dbReference type="ARBA" id="ARBA00008791"/>
    </source>
</evidence>
<dbReference type="SUPFAM" id="SSF52402">
    <property type="entry name" value="Adenine nucleotide alpha hydrolases-like"/>
    <property type="match status" value="1"/>
</dbReference>
<gene>
    <name evidence="3" type="ORF">GS597_02890</name>
</gene>
<comment type="similarity">
    <text evidence="1">Belongs to the universal stress protein A family.</text>
</comment>
<organism evidence="3 4">
    <name type="scientific">Petrachloros mirabilis ULC683</name>
    <dbReference type="NCBI Taxonomy" id="2781853"/>
    <lineage>
        <taxon>Bacteria</taxon>
        <taxon>Bacillati</taxon>
        <taxon>Cyanobacteriota</taxon>
        <taxon>Cyanophyceae</taxon>
        <taxon>Synechococcales</taxon>
        <taxon>Petrachlorosaceae</taxon>
        <taxon>Petrachloros</taxon>
        <taxon>Petrachloros mirabilis</taxon>
    </lineage>
</organism>
<dbReference type="CDD" id="cd00293">
    <property type="entry name" value="USP-like"/>
    <property type="match status" value="1"/>
</dbReference>